<dbReference type="EMBL" id="PPPD01000006">
    <property type="protein sequence ID" value="PNY79188.1"/>
    <property type="molecule type" value="Genomic_DNA"/>
</dbReference>
<organism evidence="1 2">
    <name type="scientific">Deinococcus koreensis</name>
    <dbReference type="NCBI Taxonomy" id="2054903"/>
    <lineage>
        <taxon>Bacteria</taxon>
        <taxon>Thermotogati</taxon>
        <taxon>Deinococcota</taxon>
        <taxon>Deinococci</taxon>
        <taxon>Deinococcales</taxon>
        <taxon>Deinococcaceae</taxon>
        <taxon>Deinococcus</taxon>
    </lineage>
</organism>
<keyword evidence="2" id="KW-1185">Reference proteome</keyword>
<dbReference type="AlphaFoldDB" id="A0A2K3URN6"/>
<proteinExistence type="predicted"/>
<accession>A0A2K3URN6</accession>
<reference evidence="1 2" key="1">
    <citation type="submission" date="2018-01" db="EMBL/GenBank/DDBJ databases">
        <title>Deinococcus koreensis sp. nov., a radiation-resistant bacterium isolated from river water.</title>
        <authorList>
            <person name="Choi A."/>
        </authorList>
    </citation>
    <scope>NUCLEOTIDE SEQUENCE [LARGE SCALE GENOMIC DNA]</scope>
    <source>
        <strain evidence="1 2">SJW1-2</strain>
    </source>
</reference>
<sequence>MRTPTILLSVALVALALWNVKLTLDVREARAIAVNAVRSMPEATDLSDIESRLDAIESEISDMADRLFETESSVVTSGLAYVDLDSLENRIQSLESGF</sequence>
<dbReference type="Proteomes" id="UP000236379">
    <property type="component" value="Unassembled WGS sequence"/>
</dbReference>
<gene>
    <name evidence="1" type="ORF">CVO96_20530</name>
</gene>
<evidence type="ECO:0000313" key="1">
    <source>
        <dbReference type="EMBL" id="PNY79188.1"/>
    </source>
</evidence>
<name>A0A2K3URN6_9DEIO</name>
<comment type="caution">
    <text evidence="1">The sequence shown here is derived from an EMBL/GenBank/DDBJ whole genome shotgun (WGS) entry which is preliminary data.</text>
</comment>
<protein>
    <submittedName>
        <fullName evidence="1">Uncharacterized protein</fullName>
    </submittedName>
</protein>
<evidence type="ECO:0000313" key="2">
    <source>
        <dbReference type="Proteomes" id="UP000236379"/>
    </source>
</evidence>
<dbReference type="Gene3D" id="1.20.5.340">
    <property type="match status" value="1"/>
</dbReference>
<dbReference type="RefSeq" id="WP_103314339.1">
    <property type="nucleotide sequence ID" value="NZ_PPPD01000006.1"/>
</dbReference>